<sequence length="210" mass="23738">MPLGGSVTRGVGSSDGTGYKKSLLQMLRLHGLNAHMVGSRKDGSMPNNDHEGWRSFRINEIERKARKSVKRLSPQIFMVNAGSNDCLQSFKIPEVGKRMGDMLDYLWLASPQSTILLSTLLVNADKEVDSAVMHVNDQFRALARKKATEQKKIVLVDMYTWEGPEVQDLVDGIHPDDKGYHKMARLWLRGIQEALHKEFIDDSKYKLLSI</sequence>
<reference evidence="3" key="1">
    <citation type="journal article" date="2014" name="Nat. Commun.">
        <title>Genomic adaptations of the halophilic Dead Sea filamentous fungus Eurotium rubrum.</title>
        <authorList>
            <person name="Kis-Papo T."/>
            <person name="Weig A.R."/>
            <person name="Riley R."/>
            <person name="Persoh D."/>
            <person name="Salamov A."/>
            <person name="Sun H."/>
            <person name="Lipzen A."/>
            <person name="Wasser S.P."/>
            <person name="Rambold G."/>
            <person name="Grigoriev I.V."/>
            <person name="Nevo E."/>
        </authorList>
    </citation>
    <scope>NUCLEOTIDE SEQUENCE [LARGE SCALE GENOMIC DNA]</scope>
    <source>
        <strain evidence="3">CBS 135680</strain>
    </source>
</reference>
<keyword evidence="3" id="KW-1185">Reference proteome</keyword>
<dbReference type="InterPro" id="IPR036514">
    <property type="entry name" value="SGNH_hydro_sf"/>
</dbReference>
<dbReference type="PANTHER" id="PTHR30383">
    <property type="entry name" value="THIOESTERASE 1/PROTEASE 1/LYSOPHOSPHOLIPASE L1"/>
    <property type="match status" value="1"/>
</dbReference>
<dbReference type="OrthoDB" id="6123at2759"/>
<accession>A0A017S437</accession>
<dbReference type="PANTHER" id="PTHR30383:SF31">
    <property type="entry name" value="SGNH HYDROLASE-TYPE ESTERASE DOMAIN-CONTAINING PROTEIN-RELATED"/>
    <property type="match status" value="1"/>
</dbReference>
<dbReference type="AlphaFoldDB" id="A0A017S437"/>
<dbReference type="Proteomes" id="UP000019804">
    <property type="component" value="Unassembled WGS sequence"/>
</dbReference>
<dbReference type="EMBL" id="KK088443">
    <property type="protein sequence ID" value="EYE91571.1"/>
    <property type="molecule type" value="Genomic_DNA"/>
</dbReference>
<feature type="domain" description="SGNH hydrolase-type esterase" evidence="1">
    <location>
        <begin position="3"/>
        <end position="181"/>
    </location>
</feature>
<dbReference type="CDD" id="cd01833">
    <property type="entry name" value="XynB_like"/>
    <property type="match status" value="1"/>
</dbReference>
<organism evidence="2 3">
    <name type="scientific">Aspergillus ruber (strain CBS 135680)</name>
    <dbReference type="NCBI Taxonomy" id="1388766"/>
    <lineage>
        <taxon>Eukaryota</taxon>
        <taxon>Fungi</taxon>
        <taxon>Dikarya</taxon>
        <taxon>Ascomycota</taxon>
        <taxon>Pezizomycotina</taxon>
        <taxon>Eurotiomycetes</taxon>
        <taxon>Eurotiomycetidae</taxon>
        <taxon>Eurotiales</taxon>
        <taxon>Aspergillaceae</taxon>
        <taxon>Aspergillus</taxon>
        <taxon>Aspergillus subgen. Aspergillus</taxon>
    </lineage>
</organism>
<dbReference type="GeneID" id="63701780"/>
<dbReference type="Gene3D" id="3.40.50.1110">
    <property type="entry name" value="SGNH hydrolase"/>
    <property type="match status" value="1"/>
</dbReference>
<proteinExistence type="predicted"/>
<dbReference type="HOGENOM" id="CLU_044083_1_2_1"/>
<dbReference type="GO" id="GO:0004622">
    <property type="term" value="F:phosphatidylcholine lysophospholipase activity"/>
    <property type="evidence" value="ECO:0007669"/>
    <property type="project" value="TreeGrafter"/>
</dbReference>
<evidence type="ECO:0000313" key="2">
    <source>
        <dbReference type="EMBL" id="EYE91571.1"/>
    </source>
</evidence>
<dbReference type="SUPFAM" id="SSF52266">
    <property type="entry name" value="SGNH hydrolase"/>
    <property type="match status" value="1"/>
</dbReference>
<dbReference type="STRING" id="1388766.A0A017S437"/>
<evidence type="ECO:0000313" key="3">
    <source>
        <dbReference type="Proteomes" id="UP000019804"/>
    </source>
</evidence>
<dbReference type="Pfam" id="PF13472">
    <property type="entry name" value="Lipase_GDSL_2"/>
    <property type="match status" value="1"/>
</dbReference>
<dbReference type="RefSeq" id="XP_040635261.1">
    <property type="nucleotide sequence ID" value="XM_040786656.1"/>
</dbReference>
<name>A0A017S437_ASPRC</name>
<protein>
    <submittedName>
        <fullName evidence="2">Carbohydrate esterase family 3 protein</fullName>
    </submittedName>
</protein>
<dbReference type="InterPro" id="IPR013830">
    <property type="entry name" value="SGNH_hydro"/>
</dbReference>
<gene>
    <name evidence="2" type="ORF">EURHEDRAFT_518271</name>
</gene>
<dbReference type="InterPro" id="IPR051532">
    <property type="entry name" value="Ester_Hydrolysis_Enzymes"/>
</dbReference>
<evidence type="ECO:0000259" key="1">
    <source>
        <dbReference type="Pfam" id="PF13472"/>
    </source>
</evidence>